<dbReference type="GO" id="GO:0003700">
    <property type="term" value="F:DNA-binding transcription factor activity"/>
    <property type="evidence" value="ECO:0007669"/>
    <property type="project" value="TreeGrafter"/>
</dbReference>
<dbReference type="InterPro" id="IPR036388">
    <property type="entry name" value="WH-like_DNA-bd_sf"/>
</dbReference>
<dbReference type="AlphaFoldDB" id="A0A7V9ACV0"/>
<dbReference type="Pfam" id="PF02082">
    <property type="entry name" value="Rrf2"/>
    <property type="match status" value="1"/>
</dbReference>
<dbReference type="Gene3D" id="1.10.10.10">
    <property type="entry name" value="Winged helix-like DNA-binding domain superfamily/Winged helix DNA-binding domain"/>
    <property type="match status" value="1"/>
</dbReference>
<dbReference type="PANTHER" id="PTHR33221">
    <property type="entry name" value="WINGED HELIX-TURN-HELIX TRANSCRIPTIONAL REGULATOR, RRF2 FAMILY"/>
    <property type="match status" value="1"/>
</dbReference>
<accession>A0A7V9ACV0</accession>
<evidence type="ECO:0000313" key="1">
    <source>
        <dbReference type="EMBL" id="MBA2227137.1"/>
    </source>
</evidence>
<sequence>MLSQTAEYALRAVVYLAYEAPEARTTEQIHQATLVKRAYLAKILQGLAKKGIVTTQRGVGGGVALAKSPQELTLLEVVNAVEPLQRIRTCPLGIATHGSRLCPLHRRIDAVLAVVEEQFARTTLAEILSEPGANMPLCETPRPVKLQLLKRPT</sequence>
<name>A0A7V9ACV0_9BACT</name>
<gene>
    <name evidence="1" type="ORF">H0921_13320</name>
</gene>
<protein>
    <submittedName>
        <fullName evidence="1">Rrf2 family transcriptional regulator</fullName>
    </submittedName>
</protein>
<dbReference type="InterPro" id="IPR030489">
    <property type="entry name" value="TR_Rrf2-type_CS"/>
</dbReference>
<dbReference type="SUPFAM" id="SSF46785">
    <property type="entry name" value="Winged helix' DNA-binding domain"/>
    <property type="match status" value="1"/>
</dbReference>
<proteinExistence type="predicted"/>
<dbReference type="PROSITE" id="PS01332">
    <property type="entry name" value="HTH_RRF2_1"/>
    <property type="match status" value="1"/>
</dbReference>
<dbReference type="InterPro" id="IPR036390">
    <property type="entry name" value="WH_DNA-bd_sf"/>
</dbReference>
<dbReference type="InterPro" id="IPR000944">
    <property type="entry name" value="Tscrpt_reg_Rrf2"/>
</dbReference>
<dbReference type="PANTHER" id="PTHR33221:SF13">
    <property type="entry name" value="TRANSCRIPTIONAL REGULATOR-RELATED"/>
    <property type="match status" value="1"/>
</dbReference>
<keyword evidence="2" id="KW-1185">Reference proteome</keyword>
<organism evidence="1 2">
    <name type="scientific">Thermogemmata fonticola</name>
    <dbReference type="NCBI Taxonomy" id="2755323"/>
    <lineage>
        <taxon>Bacteria</taxon>
        <taxon>Pseudomonadati</taxon>
        <taxon>Planctomycetota</taxon>
        <taxon>Planctomycetia</taxon>
        <taxon>Gemmatales</taxon>
        <taxon>Gemmataceae</taxon>
        <taxon>Thermogemmata</taxon>
    </lineage>
</organism>
<dbReference type="NCBIfam" id="TIGR00738">
    <property type="entry name" value="rrf2_super"/>
    <property type="match status" value="1"/>
</dbReference>
<reference evidence="1 2" key="1">
    <citation type="submission" date="2020-07" db="EMBL/GenBank/DDBJ databases">
        <title>Thermogemmata thermophila gen. nov., sp. nov., a novel moderate thermophilic planctomycete from a Kamchatka hot spring.</title>
        <authorList>
            <person name="Elcheninov A.G."/>
            <person name="Podosokorskaya O.A."/>
            <person name="Kovaleva O.L."/>
            <person name="Novikov A."/>
            <person name="Bonch-Osmolovskaya E.A."/>
            <person name="Toshchakov S.V."/>
            <person name="Kublanov I.V."/>
        </authorList>
    </citation>
    <scope>NUCLEOTIDE SEQUENCE [LARGE SCALE GENOMIC DNA]</scope>
    <source>
        <strain evidence="1 2">2918</strain>
    </source>
</reference>
<dbReference type="GO" id="GO:0005829">
    <property type="term" value="C:cytosol"/>
    <property type="evidence" value="ECO:0007669"/>
    <property type="project" value="TreeGrafter"/>
</dbReference>
<dbReference type="Proteomes" id="UP000542342">
    <property type="component" value="Unassembled WGS sequence"/>
</dbReference>
<dbReference type="RefSeq" id="WP_194538954.1">
    <property type="nucleotide sequence ID" value="NZ_JACEFB010000011.1"/>
</dbReference>
<comment type="caution">
    <text evidence="1">The sequence shown here is derived from an EMBL/GenBank/DDBJ whole genome shotgun (WGS) entry which is preliminary data.</text>
</comment>
<dbReference type="PROSITE" id="PS51197">
    <property type="entry name" value="HTH_RRF2_2"/>
    <property type="match status" value="1"/>
</dbReference>
<evidence type="ECO:0000313" key="2">
    <source>
        <dbReference type="Proteomes" id="UP000542342"/>
    </source>
</evidence>
<dbReference type="EMBL" id="JACEFB010000011">
    <property type="protein sequence ID" value="MBA2227137.1"/>
    <property type="molecule type" value="Genomic_DNA"/>
</dbReference>